<dbReference type="Proteomes" id="UP001732700">
    <property type="component" value="Chromosome 2A"/>
</dbReference>
<reference evidence="1" key="1">
    <citation type="submission" date="2021-05" db="EMBL/GenBank/DDBJ databases">
        <authorList>
            <person name="Scholz U."/>
            <person name="Mascher M."/>
            <person name="Fiebig A."/>
        </authorList>
    </citation>
    <scope>NUCLEOTIDE SEQUENCE [LARGE SCALE GENOMIC DNA]</scope>
</reference>
<proteinExistence type="predicted"/>
<evidence type="ECO:0000313" key="1">
    <source>
        <dbReference type="EnsemblPlants" id="AVESA.00010b.r2.2AG0245760.1.CDS"/>
    </source>
</evidence>
<protein>
    <submittedName>
        <fullName evidence="1">Uncharacterized protein</fullName>
    </submittedName>
</protein>
<reference evidence="1" key="2">
    <citation type="submission" date="2025-09" db="UniProtKB">
        <authorList>
            <consortium name="EnsemblPlants"/>
        </authorList>
    </citation>
    <scope>IDENTIFICATION</scope>
</reference>
<evidence type="ECO:0000313" key="2">
    <source>
        <dbReference type="Proteomes" id="UP001732700"/>
    </source>
</evidence>
<name>A0ACD5UG56_AVESA</name>
<keyword evidence="2" id="KW-1185">Reference proteome</keyword>
<dbReference type="EnsemblPlants" id="AVESA.00010b.r2.2AG0245760.1">
    <property type="protein sequence ID" value="AVESA.00010b.r2.2AG0245760.1.CDS"/>
    <property type="gene ID" value="AVESA.00010b.r2.2AG0245760"/>
</dbReference>
<accession>A0ACD5UG56</accession>
<sequence length="419" mass="46537">MDGGGAGAARADGDWLHVYGRVVAMLPRVDALAAGRARLEAVNALQHEFWEARDALLQHRLLQAEESRGRWEAAYIDLQPPGDDPKFTELQVSDLEDLTTFVDVLAAENTEFQIKAGEVDAGAENSQNAAGHGITRDLEAELRNLKQAYEAVCSEKDKEVCALKQNIEQLQVASQKKDGEIHRLRTRAKAAEAKRRLVQGKLQNMCSLTKEIGGVIEMCKDRQRETSQTRKKDMSETQKKSCSEGPAVRVETKNDSSKQMLAKGGQPEAIQKRKCLAFLLDNDEQNGNDCQMTDQVVEPPKKKRVSGRNEVEKENNKEVASSKVHSESNRSPHKLAIYNALVYLRSVKDNFKNKPEKHREFQAAQSGFLSRKIDADTFISAVMVLLDGHPELILGLKSCFTCTPTQALGNTDTKCQGVH</sequence>
<organism evidence="1 2">
    <name type="scientific">Avena sativa</name>
    <name type="common">Oat</name>
    <dbReference type="NCBI Taxonomy" id="4498"/>
    <lineage>
        <taxon>Eukaryota</taxon>
        <taxon>Viridiplantae</taxon>
        <taxon>Streptophyta</taxon>
        <taxon>Embryophyta</taxon>
        <taxon>Tracheophyta</taxon>
        <taxon>Spermatophyta</taxon>
        <taxon>Magnoliopsida</taxon>
        <taxon>Liliopsida</taxon>
        <taxon>Poales</taxon>
        <taxon>Poaceae</taxon>
        <taxon>BOP clade</taxon>
        <taxon>Pooideae</taxon>
        <taxon>Poodae</taxon>
        <taxon>Poeae</taxon>
        <taxon>Poeae Chloroplast Group 1 (Aveneae type)</taxon>
        <taxon>Aveninae</taxon>
        <taxon>Avena</taxon>
    </lineage>
</organism>